<keyword evidence="1" id="KW-0378">Hydrolase</keyword>
<dbReference type="OrthoDB" id="1157330at2"/>
<evidence type="ECO:0000313" key="4">
    <source>
        <dbReference type="Proteomes" id="UP000185639"/>
    </source>
</evidence>
<sequence>MNGYTAPDLNHSALISIDVQNDFVLDDAPARIPGTLEAVPAMRKMIQSFRDSDLPVIHVIRLYLPDGSNVDLCRRAAVERGARIAIPESDGAELVASLKPNSDTRLNAQLLLSGCVQEIGRNEFVFFKPRWGAFYQTGLENFLRGRGINTLVFLGCNYPNCPRTSIYEASERDFRIILVTDAISQLYPKGEEEMKNIGVTLCSSEGLDQLVRGSICKE</sequence>
<reference evidence="4" key="1">
    <citation type="submission" date="2017-01" db="EMBL/GenBank/DDBJ databases">
        <authorList>
            <person name="Varghese N."/>
            <person name="Submissions S."/>
        </authorList>
    </citation>
    <scope>NUCLEOTIDE SEQUENCE [LARGE SCALE GENOMIC DNA]</scope>
    <source>
        <strain evidence="4">DSM 24913</strain>
    </source>
</reference>
<feature type="domain" description="Isochorismatase-like" evidence="2">
    <location>
        <begin position="12"/>
        <end position="103"/>
    </location>
</feature>
<dbReference type="SUPFAM" id="SSF52499">
    <property type="entry name" value="Isochorismatase-like hydrolases"/>
    <property type="match status" value="1"/>
</dbReference>
<dbReference type="CDD" id="cd00431">
    <property type="entry name" value="cysteine_hydrolases"/>
    <property type="match status" value="1"/>
</dbReference>
<evidence type="ECO:0000256" key="1">
    <source>
        <dbReference type="ARBA" id="ARBA00022801"/>
    </source>
</evidence>
<dbReference type="Pfam" id="PF00857">
    <property type="entry name" value="Isochorismatase"/>
    <property type="match status" value="2"/>
</dbReference>
<keyword evidence="4" id="KW-1185">Reference proteome</keyword>
<proteinExistence type="predicted"/>
<dbReference type="AlphaFoldDB" id="A0A1N7PU75"/>
<name>A0A1N7PU75_9GAMM</name>
<dbReference type="InterPro" id="IPR050272">
    <property type="entry name" value="Isochorismatase-like_hydrls"/>
</dbReference>
<dbReference type="RefSeq" id="WP_076517595.1">
    <property type="nucleotide sequence ID" value="NZ_FTOH01000011.1"/>
</dbReference>
<dbReference type="InterPro" id="IPR000868">
    <property type="entry name" value="Isochorismatase-like_dom"/>
</dbReference>
<dbReference type="Proteomes" id="UP000185639">
    <property type="component" value="Unassembled WGS sequence"/>
</dbReference>
<dbReference type="InterPro" id="IPR036380">
    <property type="entry name" value="Isochorismatase-like_sf"/>
</dbReference>
<dbReference type="PANTHER" id="PTHR43540">
    <property type="entry name" value="PEROXYUREIDOACRYLATE/UREIDOACRYLATE AMIDOHYDROLASE-RELATED"/>
    <property type="match status" value="1"/>
</dbReference>
<organism evidence="3 4">
    <name type="scientific">Thalassolituus maritimus</name>
    <dbReference type="NCBI Taxonomy" id="484498"/>
    <lineage>
        <taxon>Bacteria</taxon>
        <taxon>Pseudomonadati</taxon>
        <taxon>Pseudomonadota</taxon>
        <taxon>Gammaproteobacteria</taxon>
        <taxon>Oceanospirillales</taxon>
        <taxon>Oceanospirillaceae</taxon>
        <taxon>Thalassolituus</taxon>
    </lineage>
</organism>
<feature type="domain" description="Isochorismatase-like" evidence="2">
    <location>
        <begin position="121"/>
        <end position="192"/>
    </location>
</feature>
<accession>A0A1N7PU75</accession>
<protein>
    <submittedName>
        <fullName evidence="3">Nicotinamidase-related amidase</fullName>
    </submittedName>
</protein>
<dbReference type="STRING" id="484498.SAMN05421686_11165"/>
<dbReference type="GO" id="GO:0016787">
    <property type="term" value="F:hydrolase activity"/>
    <property type="evidence" value="ECO:0007669"/>
    <property type="project" value="UniProtKB-KW"/>
</dbReference>
<gene>
    <name evidence="3" type="ORF">SAMN05421686_11165</name>
</gene>
<dbReference type="Gene3D" id="3.40.50.850">
    <property type="entry name" value="Isochorismatase-like"/>
    <property type="match status" value="1"/>
</dbReference>
<dbReference type="EMBL" id="FTOH01000011">
    <property type="protein sequence ID" value="SIT13987.1"/>
    <property type="molecule type" value="Genomic_DNA"/>
</dbReference>
<evidence type="ECO:0000259" key="2">
    <source>
        <dbReference type="Pfam" id="PF00857"/>
    </source>
</evidence>
<evidence type="ECO:0000313" key="3">
    <source>
        <dbReference type="EMBL" id="SIT13987.1"/>
    </source>
</evidence>